<feature type="transmembrane region" description="Helical" evidence="8">
    <location>
        <begin position="66"/>
        <end position="89"/>
    </location>
</feature>
<feature type="transmembrane region" description="Helical" evidence="8">
    <location>
        <begin position="128"/>
        <end position="148"/>
    </location>
</feature>
<keyword evidence="4" id="KW-1003">Cell membrane</keyword>
<dbReference type="AlphaFoldDB" id="A0A6N8HW00"/>
<keyword evidence="7 8" id="KW-0472">Membrane</keyword>
<comment type="subcellular location">
    <subcellularLocation>
        <location evidence="1">Cell membrane</location>
        <topology evidence="1">Multi-pass membrane protein</topology>
    </subcellularLocation>
</comment>
<dbReference type="PANTHER" id="PTHR36838">
    <property type="entry name" value="AUXIN EFFLUX CARRIER FAMILY PROTEIN"/>
    <property type="match status" value="1"/>
</dbReference>
<dbReference type="Proteomes" id="UP000469440">
    <property type="component" value="Unassembled WGS sequence"/>
</dbReference>
<sequence>MLSLFLSVLLKVAVLFFMVAAGYFCGKLNLISDGGAKEMTAVLFWIVTPCLVVASLQSMIGKVSVGSIFLSGALSVICIAVSIGVSFLLYRKHPSERRRILRFAASYSNCGFMGLPLVNAVLGGQGVAYASMFIAAFNLFVWTHGVSCMKKEPGIDYKKAILNPGIIGLAIGLALFVLSARLPEVILSPMEYFSDLNTPLAMLVVGVYISEIPLKELFADTDLYHLSLIRLLVVPVLCFLILLPLHVDRTIFTTLLILSSAPSAANSVMFAAQFGGDTRLGSKAVALTTLFSALTMPLFPILVDCFY</sequence>
<dbReference type="EMBL" id="VWXL01000014">
    <property type="protein sequence ID" value="MVB09775.1"/>
    <property type="molecule type" value="Genomic_DNA"/>
</dbReference>
<comment type="similarity">
    <text evidence="2">Belongs to the auxin efflux carrier (TC 2.A.69) family.</text>
</comment>
<feature type="transmembrane region" description="Helical" evidence="8">
    <location>
        <begin position="42"/>
        <end position="60"/>
    </location>
</feature>
<evidence type="ECO:0000256" key="5">
    <source>
        <dbReference type="ARBA" id="ARBA00022692"/>
    </source>
</evidence>
<feature type="transmembrane region" description="Helical" evidence="8">
    <location>
        <begin position="284"/>
        <end position="303"/>
    </location>
</feature>
<dbReference type="Pfam" id="PF03547">
    <property type="entry name" value="Mem_trans"/>
    <property type="match status" value="2"/>
</dbReference>
<organism evidence="9 10">
    <name type="scientific">Caproicibacter fermentans</name>
    <dbReference type="NCBI Taxonomy" id="2576756"/>
    <lineage>
        <taxon>Bacteria</taxon>
        <taxon>Bacillati</taxon>
        <taxon>Bacillota</taxon>
        <taxon>Clostridia</taxon>
        <taxon>Eubacteriales</taxon>
        <taxon>Acutalibacteraceae</taxon>
        <taxon>Caproicibacter</taxon>
    </lineage>
</organism>
<dbReference type="InterPro" id="IPR004776">
    <property type="entry name" value="Mem_transp_PIN-like"/>
</dbReference>
<dbReference type="RefSeq" id="WP_066642909.1">
    <property type="nucleotide sequence ID" value="NZ_VWXL01000014.1"/>
</dbReference>
<evidence type="ECO:0000256" key="6">
    <source>
        <dbReference type="ARBA" id="ARBA00022989"/>
    </source>
</evidence>
<comment type="caution">
    <text evidence="9">The sequence shown here is derived from an EMBL/GenBank/DDBJ whole genome shotgun (WGS) entry which is preliminary data.</text>
</comment>
<name>A0A6N8HW00_9FIRM</name>
<gene>
    <name evidence="9" type="ORF">CAFE_04400</name>
</gene>
<evidence type="ECO:0000256" key="8">
    <source>
        <dbReference type="SAM" id="Phobius"/>
    </source>
</evidence>
<dbReference type="PANTHER" id="PTHR36838:SF1">
    <property type="entry name" value="SLR1864 PROTEIN"/>
    <property type="match status" value="1"/>
</dbReference>
<evidence type="ECO:0000313" key="9">
    <source>
        <dbReference type="EMBL" id="MVB09775.1"/>
    </source>
</evidence>
<keyword evidence="5 8" id="KW-0812">Transmembrane</keyword>
<feature type="transmembrane region" description="Helical" evidence="8">
    <location>
        <begin position="6"/>
        <end position="30"/>
    </location>
</feature>
<feature type="transmembrane region" description="Helical" evidence="8">
    <location>
        <begin position="251"/>
        <end position="272"/>
    </location>
</feature>
<evidence type="ECO:0000313" key="10">
    <source>
        <dbReference type="Proteomes" id="UP000469440"/>
    </source>
</evidence>
<evidence type="ECO:0000256" key="7">
    <source>
        <dbReference type="ARBA" id="ARBA00023136"/>
    </source>
</evidence>
<evidence type="ECO:0000256" key="3">
    <source>
        <dbReference type="ARBA" id="ARBA00022448"/>
    </source>
</evidence>
<keyword evidence="10" id="KW-1185">Reference proteome</keyword>
<keyword evidence="3" id="KW-0813">Transport</keyword>
<evidence type="ECO:0000256" key="2">
    <source>
        <dbReference type="ARBA" id="ARBA00010145"/>
    </source>
</evidence>
<dbReference type="InterPro" id="IPR038770">
    <property type="entry name" value="Na+/solute_symporter_sf"/>
</dbReference>
<dbReference type="GO" id="GO:0055085">
    <property type="term" value="P:transmembrane transport"/>
    <property type="evidence" value="ECO:0007669"/>
    <property type="project" value="InterPro"/>
</dbReference>
<protein>
    <submittedName>
        <fullName evidence="9">Membrane transport protein</fullName>
    </submittedName>
</protein>
<feature type="transmembrane region" description="Helical" evidence="8">
    <location>
        <begin position="160"/>
        <end position="180"/>
    </location>
</feature>
<feature type="transmembrane region" description="Helical" evidence="8">
    <location>
        <begin position="101"/>
        <end position="122"/>
    </location>
</feature>
<keyword evidence="6 8" id="KW-1133">Transmembrane helix</keyword>
<evidence type="ECO:0000256" key="1">
    <source>
        <dbReference type="ARBA" id="ARBA00004651"/>
    </source>
</evidence>
<evidence type="ECO:0000256" key="4">
    <source>
        <dbReference type="ARBA" id="ARBA00022475"/>
    </source>
</evidence>
<feature type="transmembrane region" description="Helical" evidence="8">
    <location>
        <begin position="223"/>
        <end position="245"/>
    </location>
</feature>
<dbReference type="Gene3D" id="1.20.1530.20">
    <property type="match status" value="1"/>
</dbReference>
<dbReference type="OrthoDB" id="9798064at2"/>
<accession>A0A6N8HW00</accession>
<dbReference type="GO" id="GO:0005886">
    <property type="term" value="C:plasma membrane"/>
    <property type="evidence" value="ECO:0007669"/>
    <property type="project" value="UniProtKB-SubCell"/>
</dbReference>
<reference evidence="9 10" key="1">
    <citation type="submission" date="2019-09" db="EMBL/GenBank/DDBJ databases">
        <title>Genome sequence of Clostridium sp. EA1.</title>
        <authorList>
            <person name="Poehlein A."/>
            <person name="Bengelsdorf F.R."/>
            <person name="Daniel R."/>
        </authorList>
    </citation>
    <scope>NUCLEOTIDE SEQUENCE [LARGE SCALE GENOMIC DNA]</scope>
    <source>
        <strain evidence="9 10">EA1</strain>
    </source>
</reference>
<proteinExistence type="inferred from homology"/>